<dbReference type="KEGG" id="wei:EQG49_02485"/>
<dbReference type="SUPFAM" id="SSF52540">
    <property type="entry name" value="P-loop containing nucleoside triphosphate hydrolases"/>
    <property type="match status" value="1"/>
</dbReference>
<evidence type="ECO:0000313" key="3">
    <source>
        <dbReference type="Proteomes" id="UP000292886"/>
    </source>
</evidence>
<organism evidence="2 3">
    <name type="scientific">Periweissella cryptocerci</name>
    <dbReference type="NCBI Taxonomy" id="2506420"/>
    <lineage>
        <taxon>Bacteria</taxon>
        <taxon>Bacillati</taxon>
        <taxon>Bacillota</taxon>
        <taxon>Bacilli</taxon>
        <taxon>Lactobacillales</taxon>
        <taxon>Lactobacillaceae</taxon>
        <taxon>Periweissella</taxon>
    </lineage>
</organism>
<dbReference type="OrthoDB" id="2307409at2"/>
<name>A0A4P6YS11_9LACO</name>
<accession>A0A4P6YS11</accession>
<dbReference type="GO" id="GO:0006260">
    <property type="term" value="P:DNA replication"/>
    <property type="evidence" value="ECO:0007669"/>
    <property type="project" value="TreeGrafter"/>
</dbReference>
<proteinExistence type="predicted"/>
<feature type="domain" description="AAA+ ATPase" evidence="1">
    <location>
        <begin position="108"/>
        <end position="267"/>
    </location>
</feature>
<keyword evidence="2" id="KW-0547">Nucleotide-binding</keyword>
<keyword evidence="2" id="KW-0067">ATP-binding</keyword>
<gene>
    <name evidence="2" type="ORF">EQG49_02485</name>
</gene>
<dbReference type="Gene3D" id="3.40.50.300">
    <property type="entry name" value="P-loop containing nucleotide triphosphate hydrolases"/>
    <property type="match status" value="1"/>
</dbReference>
<dbReference type="AlphaFoldDB" id="A0A4P6YS11"/>
<reference evidence="3" key="1">
    <citation type="submission" date="2019-03" db="EMBL/GenBank/DDBJ databases">
        <title>Weissella sp. 26KH-42 Genome sequencing.</title>
        <authorList>
            <person name="Heo J."/>
            <person name="Kim S.-J."/>
            <person name="Kim J.-S."/>
            <person name="Hong S.-B."/>
            <person name="Kwon S.-W."/>
        </authorList>
    </citation>
    <scope>NUCLEOTIDE SEQUENCE [LARGE SCALE GENOMIC DNA]</scope>
    <source>
        <strain evidence="3">26KH-42</strain>
    </source>
</reference>
<evidence type="ECO:0000259" key="1">
    <source>
        <dbReference type="SMART" id="SM00382"/>
    </source>
</evidence>
<dbReference type="SMART" id="SM00382">
    <property type="entry name" value="AAA"/>
    <property type="match status" value="1"/>
</dbReference>
<dbReference type="RefSeq" id="WP_133362490.1">
    <property type="nucleotide sequence ID" value="NZ_CP037940.1"/>
</dbReference>
<dbReference type="PANTHER" id="PTHR30050:SF4">
    <property type="entry name" value="ATP-BINDING PROTEIN RV3427C IN INSERTION SEQUENCE-RELATED"/>
    <property type="match status" value="1"/>
</dbReference>
<dbReference type="PANTHER" id="PTHR30050">
    <property type="entry name" value="CHROMOSOMAL REPLICATION INITIATOR PROTEIN DNAA"/>
    <property type="match status" value="1"/>
</dbReference>
<dbReference type="InterPro" id="IPR027417">
    <property type="entry name" value="P-loop_NTPase"/>
</dbReference>
<keyword evidence="3" id="KW-1185">Reference proteome</keyword>
<sequence length="272" mass="30539">MNKFSNALVDTVKHIASTSNFSKPALPNMTPEELSVWRAERDSMATQLGEESLRAKKAKAYQRDSLYPANIPLTFKFADWKPSKQVNEDSAKALGNQAWTLAHELLGTNYNVVLMGTAGVGKTSLGLAMLDVIGKKKSTMFVNTADLKRLLQASWRDSSAAAKLDNVERSMQEVDVLLLDDLGTEVDMSESADLGDLKQGSQTWQELIYRIFTPRTIQPNQDEMQKTTIITTNNKYAELQKMYNDKLVSRLIPKRDSGHMLVFSEMEDLRKV</sequence>
<dbReference type="InterPro" id="IPR003593">
    <property type="entry name" value="AAA+_ATPase"/>
</dbReference>
<dbReference type="Pfam" id="PF01695">
    <property type="entry name" value="IstB_IS21"/>
    <property type="match status" value="1"/>
</dbReference>
<protein>
    <submittedName>
        <fullName evidence="2">ATP-binding protein</fullName>
    </submittedName>
</protein>
<dbReference type="GO" id="GO:0005524">
    <property type="term" value="F:ATP binding"/>
    <property type="evidence" value="ECO:0007669"/>
    <property type="project" value="UniProtKB-KW"/>
</dbReference>
<dbReference type="EMBL" id="CP037940">
    <property type="protein sequence ID" value="QBO35410.1"/>
    <property type="molecule type" value="Genomic_DNA"/>
</dbReference>
<evidence type="ECO:0000313" key="2">
    <source>
        <dbReference type="EMBL" id="QBO35410.1"/>
    </source>
</evidence>
<dbReference type="InterPro" id="IPR002611">
    <property type="entry name" value="IstB_ATP-bd"/>
</dbReference>
<dbReference type="Proteomes" id="UP000292886">
    <property type="component" value="Chromosome"/>
</dbReference>